<sequence length="73" mass="8229">MGDGKKNSNGSCRNLGVVSLMMKFQMRQWIMDAWGCHATDDKTKVRIWPAELPCGAGPRRIDEARLVKPRRGV</sequence>
<proteinExistence type="predicted"/>
<accession>A0ABP6VPJ7</accession>
<name>A0ABP6VPJ7_9GAMM</name>
<organism evidence="1 2">
    <name type="scientific">Zobellella aerophila</name>
    <dbReference type="NCBI Taxonomy" id="870480"/>
    <lineage>
        <taxon>Bacteria</taxon>
        <taxon>Pseudomonadati</taxon>
        <taxon>Pseudomonadota</taxon>
        <taxon>Gammaproteobacteria</taxon>
        <taxon>Aeromonadales</taxon>
        <taxon>Aeromonadaceae</taxon>
        <taxon>Zobellella</taxon>
    </lineage>
</organism>
<protein>
    <submittedName>
        <fullName evidence="1">Uncharacterized protein</fullName>
    </submittedName>
</protein>
<dbReference type="Proteomes" id="UP001500795">
    <property type="component" value="Unassembled WGS sequence"/>
</dbReference>
<dbReference type="EMBL" id="BAABCX010000002">
    <property type="protein sequence ID" value="GAA3537715.1"/>
    <property type="molecule type" value="Genomic_DNA"/>
</dbReference>
<evidence type="ECO:0000313" key="1">
    <source>
        <dbReference type="EMBL" id="GAA3537715.1"/>
    </source>
</evidence>
<keyword evidence="2" id="KW-1185">Reference proteome</keyword>
<gene>
    <name evidence="1" type="ORF">GCM10022394_16660</name>
</gene>
<comment type="caution">
    <text evidence="1">The sequence shown here is derived from an EMBL/GenBank/DDBJ whole genome shotgun (WGS) entry which is preliminary data.</text>
</comment>
<evidence type="ECO:0000313" key="2">
    <source>
        <dbReference type="Proteomes" id="UP001500795"/>
    </source>
</evidence>
<reference evidence="2" key="1">
    <citation type="journal article" date="2019" name="Int. J. Syst. Evol. Microbiol.">
        <title>The Global Catalogue of Microorganisms (GCM) 10K type strain sequencing project: providing services to taxonomists for standard genome sequencing and annotation.</title>
        <authorList>
            <consortium name="The Broad Institute Genomics Platform"/>
            <consortium name="The Broad Institute Genome Sequencing Center for Infectious Disease"/>
            <person name="Wu L."/>
            <person name="Ma J."/>
        </authorList>
    </citation>
    <scope>NUCLEOTIDE SEQUENCE [LARGE SCALE GENOMIC DNA]</scope>
    <source>
        <strain evidence="2">JCM 17110</strain>
    </source>
</reference>